<reference evidence="2" key="1">
    <citation type="submission" date="2016-10" db="EMBL/GenBank/DDBJ databases">
        <authorList>
            <person name="Varghese N."/>
            <person name="Submissions S."/>
        </authorList>
    </citation>
    <scope>NUCLEOTIDE SEQUENCE [LARGE SCALE GENOMIC DNA]</scope>
    <source>
        <strain evidence="2">ATCC 25963</strain>
    </source>
</reference>
<dbReference type="EMBL" id="FOMX01000033">
    <property type="protein sequence ID" value="SFF18249.1"/>
    <property type="molecule type" value="Genomic_DNA"/>
</dbReference>
<protein>
    <submittedName>
        <fullName evidence="1">Uncharacterized protein</fullName>
    </submittedName>
</protein>
<name>A0A1I2GML7_9BACT</name>
<evidence type="ECO:0000313" key="2">
    <source>
        <dbReference type="Proteomes" id="UP000199400"/>
    </source>
</evidence>
<proteinExistence type="predicted"/>
<sequence>MSFRACPGDHPEDRDGSLTAVAAATDASVEAHGGSLHVSNLPGLGRKFTILLARRQRLSRN</sequence>
<dbReference type="Proteomes" id="UP000199400">
    <property type="component" value="Unassembled WGS sequence"/>
</dbReference>
<evidence type="ECO:0000313" key="1">
    <source>
        <dbReference type="EMBL" id="SFF18249.1"/>
    </source>
</evidence>
<dbReference type="AlphaFoldDB" id="A0A1I2GML7"/>
<organism evidence="1 2">
    <name type="scientific">Nannocystis exedens</name>
    <dbReference type="NCBI Taxonomy" id="54"/>
    <lineage>
        <taxon>Bacteria</taxon>
        <taxon>Pseudomonadati</taxon>
        <taxon>Myxococcota</taxon>
        <taxon>Polyangia</taxon>
        <taxon>Nannocystales</taxon>
        <taxon>Nannocystaceae</taxon>
        <taxon>Nannocystis</taxon>
    </lineage>
</organism>
<accession>A0A1I2GML7</accession>
<dbReference type="RefSeq" id="WP_143141227.1">
    <property type="nucleotide sequence ID" value="NZ_FOMX01000033.1"/>
</dbReference>
<keyword evidence="2" id="KW-1185">Reference proteome</keyword>
<gene>
    <name evidence="1" type="ORF">SAMN02745121_07392</name>
</gene>